<evidence type="ECO:0000313" key="3">
    <source>
        <dbReference type="Proteomes" id="UP001189429"/>
    </source>
</evidence>
<proteinExistence type="predicted"/>
<keyword evidence="1" id="KW-1133">Transmembrane helix</keyword>
<keyword evidence="3" id="KW-1185">Reference proteome</keyword>
<evidence type="ECO:0000313" key="2">
    <source>
        <dbReference type="EMBL" id="CAK0860891.1"/>
    </source>
</evidence>
<dbReference type="Proteomes" id="UP001189429">
    <property type="component" value="Unassembled WGS sequence"/>
</dbReference>
<reference evidence="2" key="1">
    <citation type="submission" date="2023-10" db="EMBL/GenBank/DDBJ databases">
        <authorList>
            <person name="Chen Y."/>
            <person name="Shah S."/>
            <person name="Dougan E. K."/>
            <person name="Thang M."/>
            <person name="Chan C."/>
        </authorList>
    </citation>
    <scope>NUCLEOTIDE SEQUENCE [LARGE SCALE GENOMIC DNA]</scope>
</reference>
<gene>
    <name evidence="2" type="ORF">PCOR1329_LOCUS49721</name>
</gene>
<feature type="transmembrane region" description="Helical" evidence="1">
    <location>
        <begin position="34"/>
        <end position="55"/>
    </location>
</feature>
<keyword evidence="1" id="KW-0812">Transmembrane</keyword>
<sequence>MPSPPVLSVLVTLALLSMLFGLLCMPLPLVAPVFVMYLSCVPLPLGAPVLVMLAMPSLLSVPLSANGIGPFTAASTRGSTLCSTPACPRGATRPSRIPLRMMMLPRVANESTTTPPSVANNLLSQRILPIALPILMLPRSALDPDAMHMPMLPLVVCQGTMTLPLVPNGLFS</sequence>
<keyword evidence="1" id="KW-0472">Membrane</keyword>
<organism evidence="2 3">
    <name type="scientific">Prorocentrum cordatum</name>
    <dbReference type="NCBI Taxonomy" id="2364126"/>
    <lineage>
        <taxon>Eukaryota</taxon>
        <taxon>Sar</taxon>
        <taxon>Alveolata</taxon>
        <taxon>Dinophyceae</taxon>
        <taxon>Prorocentrales</taxon>
        <taxon>Prorocentraceae</taxon>
        <taxon>Prorocentrum</taxon>
    </lineage>
</organism>
<protein>
    <submittedName>
        <fullName evidence="2">Uncharacterized protein</fullName>
    </submittedName>
</protein>
<dbReference type="EMBL" id="CAUYUJ010016019">
    <property type="protein sequence ID" value="CAK0860891.1"/>
    <property type="molecule type" value="Genomic_DNA"/>
</dbReference>
<accession>A0ABN9ULX5</accession>
<name>A0ABN9ULX5_9DINO</name>
<comment type="caution">
    <text evidence="2">The sequence shown here is derived from an EMBL/GenBank/DDBJ whole genome shotgun (WGS) entry which is preliminary data.</text>
</comment>
<evidence type="ECO:0000256" key="1">
    <source>
        <dbReference type="SAM" id="Phobius"/>
    </source>
</evidence>